<dbReference type="EMBL" id="JABTTQ020001634">
    <property type="protein sequence ID" value="KAK6129517.1"/>
    <property type="molecule type" value="Genomic_DNA"/>
</dbReference>
<evidence type="ECO:0000259" key="4">
    <source>
        <dbReference type="Pfam" id="PF24842"/>
    </source>
</evidence>
<dbReference type="InterPro" id="IPR055417">
    <property type="entry name" value="UFD1_N1"/>
</dbReference>
<accession>A0ABR0V3X7</accession>
<dbReference type="PANTHER" id="PTHR12555">
    <property type="entry name" value="UBIQUITIN FUSION DEGRADATON PROTEIN 1"/>
    <property type="match status" value="1"/>
</dbReference>
<feature type="domain" description="Ubiquitin fusion degradation protein UFD1 N-terminal subdomain 2" evidence="4">
    <location>
        <begin position="113"/>
        <end position="187"/>
    </location>
</feature>
<comment type="caution">
    <text evidence="5">The sequence shown here is derived from an EMBL/GenBank/DDBJ whole genome shotgun (WGS) entry which is preliminary data.</text>
</comment>
<sequence>MAGWDSDYSYQPRPLFEKTFRCLSFDTYKNPHLKIGDKIIMPSSSLAEIVSVPIKFPLTFQMEGYNDDVVSHCGVLEFDAEEGCIHMPEWMMKNMKIQEGDLVILRNASLPRATYMKLQPHATVFTKLSDPRAVLEKTLRDFTCLSNGDTIMVQHNDRDFYLDVLEVLPGGAVNLINTDCQVDFAPPLDYKEPETHLKDIQKVDDRGKEHEEVKMFVPFTGKARRLDGIPAMAETTGECSAVVEGMSKLVIDEGKKREKDGGKEKEKEKFKPFTGKSRVLGGVEF</sequence>
<evidence type="ECO:0000313" key="6">
    <source>
        <dbReference type="Proteomes" id="UP001318860"/>
    </source>
</evidence>
<dbReference type="InterPro" id="IPR042299">
    <property type="entry name" value="Ufd1-like_Nn"/>
</dbReference>
<evidence type="ECO:0008006" key="7">
    <source>
        <dbReference type="Google" id="ProtNLM"/>
    </source>
</evidence>
<dbReference type="Pfam" id="PF03152">
    <property type="entry name" value="UFD1_N1"/>
    <property type="match status" value="1"/>
</dbReference>
<dbReference type="Proteomes" id="UP001318860">
    <property type="component" value="Unassembled WGS sequence"/>
</dbReference>
<protein>
    <recommendedName>
        <fullName evidence="7">Ubiquitin fusion degradation protein</fullName>
    </recommendedName>
</protein>
<evidence type="ECO:0000313" key="5">
    <source>
        <dbReference type="EMBL" id="KAK6129517.1"/>
    </source>
</evidence>
<feature type="domain" description="Ubiquitin fusion degradation protein UFD1 N-terminal subdomain 1" evidence="3">
    <location>
        <begin position="16"/>
        <end position="111"/>
    </location>
</feature>
<organism evidence="5 6">
    <name type="scientific">Rehmannia glutinosa</name>
    <name type="common">Chinese foxglove</name>
    <dbReference type="NCBI Taxonomy" id="99300"/>
    <lineage>
        <taxon>Eukaryota</taxon>
        <taxon>Viridiplantae</taxon>
        <taxon>Streptophyta</taxon>
        <taxon>Embryophyta</taxon>
        <taxon>Tracheophyta</taxon>
        <taxon>Spermatophyta</taxon>
        <taxon>Magnoliopsida</taxon>
        <taxon>eudicotyledons</taxon>
        <taxon>Gunneridae</taxon>
        <taxon>Pentapetalae</taxon>
        <taxon>asterids</taxon>
        <taxon>lamiids</taxon>
        <taxon>Lamiales</taxon>
        <taxon>Orobanchaceae</taxon>
        <taxon>Rehmannieae</taxon>
        <taxon>Rehmannia</taxon>
    </lineage>
</organism>
<dbReference type="InterPro" id="IPR004854">
    <property type="entry name" value="Ufd1-like"/>
</dbReference>
<dbReference type="PANTHER" id="PTHR12555:SF13">
    <property type="entry name" value="UBIQUITIN RECOGNITION FACTOR IN ER-ASSOCIATED DEGRADATION PROTEIN 1"/>
    <property type="match status" value="1"/>
</dbReference>
<proteinExistence type="inferred from homology"/>
<evidence type="ECO:0000256" key="2">
    <source>
        <dbReference type="ARBA" id="ARBA00022786"/>
    </source>
</evidence>
<reference evidence="5 6" key="1">
    <citation type="journal article" date="2021" name="Comput. Struct. Biotechnol. J.">
        <title>De novo genome assembly of the potent medicinal plant Rehmannia glutinosa using nanopore technology.</title>
        <authorList>
            <person name="Ma L."/>
            <person name="Dong C."/>
            <person name="Song C."/>
            <person name="Wang X."/>
            <person name="Zheng X."/>
            <person name="Niu Y."/>
            <person name="Chen S."/>
            <person name="Feng W."/>
        </authorList>
    </citation>
    <scope>NUCLEOTIDE SEQUENCE [LARGE SCALE GENOMIC DNA]</scope>
    <source>
        <strain evidence="5">DH-2019</strain>
    </source>
</reference>
<evidence type="ECO:0000259" key="3">
    <source>
        <dbReference type="Pfam" id="PF03152"/>
    </source>
</evidence>
<comment type="similarity">
    <text evidence="1">Belongs to the UFD1 family.</text>
</comment>
<gene>
    <name evidence="5" type="ORF">DH2020_036750</name>
</gene>
<dbReference type="InterPro" id="IPR055418">
    <property type="entry name" value="UFD1_N2"/>
</dbReference>
<dbReference type="Gene3D" id="3.10.330.10">
    <property type="match status" value="1"/>
</dbReference>
<evidence type="ECO:0000256" key="1">
    <source>
        <dbReference type="ARBA" id="ARBA00006043"/>
    </source>
</evidence>
<keyword evidence="2" id="KW-0833">Ubl conjugation pathway</keyword>
<dbReference type="Pfam" id="PF24842">
    <property type="entry name" value="UFD1_N2"/>
    <property type="match status" value="1"/>
</dbReference>
<keyword evidence="6" id="KW-1185">Reference proteome</keyword>
<name>A0ABR0V3X7_REHGL</name>
<dbReference type="Gene3D" id="2.40.40.50">
    <property type="entry name" value="Ubiquitin fusion degradation protein UFD1, N-terminal domain"/>
    <property type="match status" value="1"/>
</dbReference>